<dbReference type="SUPFAM" id="SSF81382">
    <property type="entry name" value="Skp1 dimerisation domain-like"/>
    <property type="match status" value="1"/>
</dbReference>
<evidence type="ECO:0000256" key="1">
    <source>
        <dbReference type="ARBA" id="ARBA00009993"/>
    </source>
</evidence>
<dbReference type="Pfam" id="PF01466">
    <property type="entry name" value="Skp1"/>
    <property type="match status" value="1"/>
</dbReference>
<dbReference type="Pfam" id="PF03931">
    <property type="entry name" value="Skp1_POZ"/>
    <property type="match status" value="1"/>
</dbReference>
<evidence type="ECO:0000256" key="3">
    <source>
        <dbReference type="PIRNR" id="PIRNR028729"/>
    </source>
</evidence>
<sequence>MDDIILESNDQVSFKVCLPIVRKMKALQVLFGDDALTDRQDRSIPLPKVNSECLRMILVWADHHVDDEAHLSASQRQDLLEWESYFFSVSSSQLFELVSAADYLGLVDLVEAGCKVIAKLIRDKSTDQLRFILGIRDPGTR</sequence>
<feature type="domain" description="SKP1 component dimerisation" evidence="4">
    <location>
        <begin position="108"/>
        <end position="136"/>
    </location>
</feature>
<evidence type="ECO:0000313" key="7">
    <source>
        <dbReference type="RefSeq" id="XP_003746053.1"/>
    </source>
</evidence>
<evidence type="ECO:0000259" key="4">
    <source>
        <dbReference type="Pfam" id="PF01466"/>
    </source>
</evidence>
<organism evidence="6 7">
    <name type="scientific">Galendromus occidentalis</name>
    <name type="common">western predatory mite</name>
    <dbReference type="NCBI Taxonomy" id="34638"/>
    <lineage>
        <taxon>Eukaryota</taxon>
        <taxon>Metazoa</taxon>
        <taxon>Ecdysozoa</taxon>
        <taxon>Arthropoda</taxon>
        <taxon>Chelicerata</taxon>
        <taxon>Arachnida</taxon>
        <taxon>Acari</taxon>
        <taxon>Parasitiformes</taxon>
        <taxon>Mesostigmata</taxon>
        <taxon>Gamasina</taxon>
        <taxon>Phytoseioidea</taxon>
        <taxon>Phytoseiidae</taxon>
        <taxon>Typhlodrominae</taxon>
        <taxon>Galendromus</taxon>
    </lineage>
</organism>
<dbReference type="Gene3D" id="3.30.710.10">
    <property type="entry name" value="Potassium Channel Kv1.1, Chain A"/>
    <property type="match status" value="1"/>
</dbReference>
<evidence type="ECO:0000313" key="6">
    <source>
        <dbReference type="Proteomes" id="UP000694867"/>
    </source>
</evidence>
<dbReference type="SMART" id="SM00512">
    <property type="entry name" value="Skp1"/>
    <property type="match status" value="1"/>
</dbReference>
<dbReference type="KEGG" id="goe:100903520"/>
<accession>A0AAJ6VZL3</accession>
<dbReference type="RefSeq" id="XP_003746053.1">
    <property type="nucleotide sequence ID" value="XM_003746005.1"/>
</dbReference>
<evidence type="ECO:0000256" key="2">
    <source>
        <dbReference type="ARBA" id="ARBA00022786"/>
    </source>
</evidence>
<dbReference type="InterPro" id="IPR016072">
    <property type="entry name" value="Skp1_comp_dimer"/>
</dbReference>
<keyword evidence="6" id="KW-1185">Reference proteome</keyword>
<dbReference type="InterPro" id="IPR036296">
    <property type="entry name" value="SKP1-like_dim_sf"/>
</dbReference>
<dbReference type="InterPro" id="IPR011333">
    <property type="entry name" value="SKP1/BTB/POZ_sf"/>
</dbReference>
<dbReference type="GeneID" id="100903520"/>
<protein>
    <submittedName>
        <fullName evidence="7">S-phase kinase-associated protein 1-like</fullName>
    </submittedName>
</protein>
<name>A0AAJ6VZL3_9ACAR</name>
<keyword evidence="2 3" id="KW-0833">Ubl conjugation pathway</keyword>
<dbReference type="SUPFAM" id="SSF54695">
    <property type="entry name" value="POZ domain"/>
    <property type="match status" value="1"/>
</dbReference>
<dbReference type="InterPro" id="IPR016897">
    <property type="entry name" value="SKP1"/>
</dbReference>
<feature type="domain" description="SKP1 component POZ" evidence="5">
    <location>
        <begin position="4"/>
        <end position="65"/>
    </location>
</feature>
<dbReference type="PANTHER" id="PTHR11165">
    <property type="entry name" value="SKP1"/>
    <property type="match status" value="1"/>
</dbReference>
<gene>
    <name evidence="7" type="primary">LOC100903520</name>
</gene>
<evidence type="ECO:0000259" key="5">
    <source>
        <dbReference type="Pfam" id="PF03931"/>
    </source>
</evidence>
<comment type="pathway">
    <text evidence="3">Protein modification; protein ubiquitination.</text>
</comment>
<dbReference type="PIRSF" id="PIRSF028729">
    <property type="entry name" value="E3_ubiquit_lig_SCF_Skp"/>
    <property type="match status" value="1"/>
</dbReference>
<dbReference type="InterPro" id="IPR001232">
    <property type="entry name" value="SKP1-like"/>
</dbReference>
<proteinExistence type="inferred from homology"/>
<comment type="similarity">
    <text evidence="1 3">Belongs to the SKP1 family.</text>
</comment>
<dbReference type="Proteomes" id="UP000694867">
    <property type="component" value="Unplaced"/>
</dbReference>
<reference evidence="7" key="1">
    <citation type="submission" date="2025-08" db="UniProtKB">
        <authorList>
            <consortium name="RefSeq"/>
        </authorList>
    </citation>
    <scope>IDENTIFICATION</scope>
</reference>
<dbReference type="InterPro" id="IPR016073">
    <property type="entry name" value="Skp1_comp_POZ"/>
</dbReference>
<dbReference type="AlphaFoldDB" id="A0AAJ6VZL3"/>
<dbReference type="GO" id="GO:0006511">
    <property type="term" value="P:ubiquitin-dependent protein catabolic process"/>
    <property type="evidence" value="ECO:0007669"/>
    <property type="project" value="InterPro"/>
</dbReference>